<feature type="non-terminal residue" evidence="1">
    <location>
        <position position="166"/>
    </location>
</feature>
<sequence length="166" mass="18331">MAALLPAATSQLTGFGAGLGAGCAATIGVQSMRTWLSPTAQAQHIKKILDETRVFIEQLKEQSPSGISTGPINNLNISTTSALEEQLSVCEAEYKFFLEEISTIGWADIRKLYWVLADLRLLVEKCCALRNDVVKTTNTVYKENKLRDQRQAIVEAQAQARIAEWM</sequence>
<organism evidence="1 2">
    <name type="scientific">Hermanssonia centrifuga</name>
    <dbReference type="NCBI Taxonomy" id="98765"/>
    <lineage>
        <taxon>Eukaryota</taxon>
        <taxon>Fungi</taxon>
        <taxon>Dikarya</taxon>
        <taxon>Basidiomycota</taxon>
        <taxon>Agaricomycotina</taxon>
        <taxon>Agaricomycetes</taxon>
        <taxon>Polyporales</taxon>
        <taxon>Meruliaceae</taxon>
        <taxon>Hermanssonia</taxon>
    </lineage>
</organism>
<dbReference type="EMBL" id="SGPJ01000989">
    <property type="protein sequence ID" value="THG92706.1"/>
    <property type="molecule type" value="Genomic_DNA"/>
</dbReference>
<keyword evidence="2" id="KW-1185">Reference proteome</keyword>
<reference evidence="1 2" key="1">
    <citation type="submission" date="2019-02" db="EMBL/GenBank/DDBJ databases">
        <title>Genome sequencing of the rare red list fungi Phlebia centrifuga.</title>
        <authorList>
            <person name="Buettner E."/>
            <person name="Kellner H."/>
        </authorList>
    </citation>
    <scope>NUCLEOTIDE SEQUENCE [LARGE SCALE GENOMIC DNA]</scope>
    <source>
        <strain evidence="1 2">DSM 108282</strain>
    </source>
</reference>
<dbReference type="AlphaFoldDB" id="A0A4S4K4N8"/>
<evidence type="ECO:0000313" key="2">
    <source>
        <dbReference type="Proteomes" id="UP000309038"/>
    </source>
</evidence>
<dbReference type="Proteomes" id="UP000309038">
    <property type="component" value="Unassembled WGS sequence"/>
</dbReference>
<name>A0A4S4K4N8_9APHY</name>
<comment type="caution">
    <text evidence="1">The sequence shown here is derived from an EMBL/GenBank/DDBJ whole genome shotgun (WGS) entry which is preliminary data.</text>
</comment>
<gene>
    <name evidence="1" type="ORF">EW026_g8290</name>
</gene>
<evidence type="ECO:0000313" key="1">
    <source>
        <dbReference type="EMBL" id="THG92706.1"/>
    </source>
</evidence>
<protein>
    <submittedName>
        <fullName evidence="1">Uncharacterized protein</fullName>
    </submittedName>
</protein>
<proteinExistence type="predicted"/>
<accession>A0A4S4K4N8</accession>